<dbReference type="Pfam" id="PF16900">
    <property type="entry name" value="REPA_OB_2"/>
    <property type="match status" value="1"/>
</dbReference>
<evidence type="ECO:0000256" key="7">
    <source>
        <dbReference type="ARBA" id="ARBA00023125"/>
    </source>
</evidence>
<comment type="similarity">
    <text evidence="2 9">Belongs to the replication factor A protein 1 family.</text>
</comment>
<dbReference type="GO" id="GO:0006281">
    <property type="term" value="P:DNA repair"/>
    <property type="evidence" value="ECO:0007669"/>
    <property type="project" value="InterPro"/>
</dbReference>
<dbReference type="InterPro" id="IPR004591">
    <property type="entry name" value="Rfa1"/>
</dbReference>
<evidence type="ECO:0000256" key="6">
    <source>
        <dbReference type="ARBA" id="ARBA00022833"/>
    </source>
</evidence>
<evidence type="ECO:0000256" key="2">
    <source>
        <dbReference type="ARBA" id="ARBA00005690"/>
    </source>
</evidence>
<dbReference type="Gene3D" id="2.40.50.140">
    <property type="entry name" value="Nucleic acid-binding proteins"/>
    <property type="match status" value="4"/>
</dbReference>
<feature type="compositionally biased region" description="Low complexity" evidence="10">
    <location>
        <begin position="126"/>
        <end position="142"/>
    </location>
</feature>
<dbReference type="SUPFAM" id="SSF50249">
    <property type="entry name" value="Nucleic acid-binding proteins"/>
    <property type="match status" value="4"/>
</dbReference>
<feature type="region of interest" description="Disordered" evidence="10">
    <location>
        <begin position="758"/>
        <end position="784"/>
    </location>
</feature>
<accession>A0A6A4T2M1</accession>
<dbReference type="FunFam" id="2.40.50.140:FF:000117">
    <property type="entry name" value="Replication protein A subunit"/>
    <property type="match status" value="1"/>
</dbReference>
<comment type="caution">
    <text evidence="15">The sequence shown here is derived from an EMBL/GenBank/DDBJ whole genome shotgun (WGS) entry which is preliminary data.</text>
</comment>
<keyword evidence="5 9" id="KW-0863">Zinc-finger</keyword>
<dbReference type="GO" id="GO:0006260">
    <property type="term" value="P:DNA replication"/>
    <property type="evidence" value="ECO:0007669"/>
    <property type="project" value="UniProtKB-KW"/>
</dbReference>
<dbReference type="PANTHER" id="PTHR47165:SF4">
    <property type="entry name" value="OS03G0429900 PROTEIN"/>
    <property type="match status" value="1"/>
</dbReference>
<evidence type="ECO:0000256" key="4">
    <source>
        <dbReference type="ARBA" id="ARBA00022723"/>
    </source>
</evidence>
<protein>
    <recommendedName>
        <fullName evidence="9">Replication protein A subunit</fullName>
    </recommendedName>
</protein>
<dbReference type="InterPro" id="IPR047192">
    <property type="entry name" value="Euk_RPA1_DBD_C"/>
</dbReference>
<dbReference type="PANTHER" id="PTHR47165">
    <property type="entry name" value="OS03G0429900 PROTEIN"/>
    <property type="match status" value="1"/>
</dbReference>
<gene>
    <name evidence="15" type="ORF">F2P81_009072</name>
</gene>
<keyword evidence="7 9" id="KW-0238">DNA-binding</keyword>
<dbReference type="CDD" id="cd04474">
    <property type="entry name" value="RPA1_DBD_A"/>
    <property type="match status" value="1"/>
</dbReference>
<evidence type="ECO:0000256" key="1">
    <source>
        <dbReference type="ARBA" id="ARBA00004322"/>
    </source>
</evidence>
<keyword evidence="6 9" id="KW-0862">Zinc</keyword>
<comment type="subcellular location">
    <subcellularLocation>
        <location evidence="1">Nucleus</location>
        <location evidence="1">PML body</location>
    </subcellularLocation>
</comment>
<feature type="domain" description="Replication factor-A protein 1 N-terminal" evidence="12">
    <location>
        <begin position="5"/>
        <end position="102"/>
    </location>
</feature>
<keyword evidence="3 9" id="KW-0235">DNA replication</keyword>
<dbReference type="Pfam" id="PF08646">
    <property type="entry name" value="Rep_fac-A_C"/>
    <property type="match status" value="1"/>
</dbReference>
<dbReference type="GO" id="GO:0016605">
    <property type="term" value="C:PML body"/>
    <property type="evidence" value="ECO:0007669"/>
    <property type="project" value="UniProtKB-SubCell"/>
</dbReference>
<name>A0A6A4T2M1_SCOMX</name>
<dbReference type="FunFam" id="2.40.50.140:FF:000064">
    <property type="entry name" value="Replication protein A subunit"/>
    <property type="match status" value="1"/>
</dbReference>
<dbReference type="NCBIfam" id="TIGR00617">
    <property type="entry name" value="rpa1"/>
    <property type="match status" value="1"/>
</dbReference>
<evidence type="ECO:0000256" key="5">
    <source>
        <dbReference type="ARBA" id="ARBA00022771"/>
    </source>
</evidence>
<evidence type="ECO:0000256" key="8">
    <source>
        <dbReference type="ARBA" id="ARBA00023242"/>
    </source>
</evidence>
<keyword evidence="4 9" id="KW-0479">Metal-binding</keyword>
<dbReference type="InterPro" id="IPR012340">
    <property type="entry name" value="NA-bd_OB-fold"/>
</dbReference>
<comment type="subunit">
    <text evidence="9">Component of the heterotrimeric canonical replication protein A complex (RPA).</text>
</comment>
<sequence>MSVALTRGAIEALVQGSQVDNPVLQLLNMRSIDCSSGQTRFRLKMSDGQHSLSSLLLASQLNYLVEENLLVPTCVCMLKKTTTSTLSDGRLVVTVIDMEILQSAEETGGMIGNPTPSYARDKTSSSEDSISSPPAGSSSVAVPGSSYEDNITLLHFHLDNFDFSFSFTLLPSSPFSSPRLGKKFWGNITHEDVTHEDVTHEGVSHEGVSHEGITHEGITHEDVTHEDVTHEDVTHEDVTHEGYQLLSRFFNKSDAYCRTQPLPKQVSASDLLKLDHKKTRAQYSKMWTIRARVTNKSNVRTWSNSRGDGKLFSFEIVDESGEIKITAFNNEVDTFFSLVEQGKVYYISKATLKVANKKYNSLKNDYEMTLHANTSIVPCDDGQEVPTVQCDFVPIAQLENRDKDAVIDVIGVCKSAEDVSRITTKTSREVSKRALHLIDRTGKVVSVTLWGEEAEKFDGTGQPVVAIKGARLSDFGGRSLSVLFSSTLMVNPDIPEAFRLRAWYDQEGFALDSQSLTETRSVGSGAKMNWKTLSDVKNEHMGHGEKADYFTCLATVLYMRKENCLYQACPSANCNKKVVDQQNGLYRCEKCNREFPNFKYRFLLYANLADFGDNQWVTCFQETAEVLLGHSAETLGHLRDTDETAFNEVFQKANFTTHIFKNRVKLETYNVKKTNQDIHNLVAEADEVSATVQQIYTKVHEIRKLHRLLVSTCSCARNPQKCNICRALNQSDLDPLICAVICVATSCGAVISPRRKTDFRESRDSPRSIVSGAMRQKPDPNADTRPCDRAYGLVLCEYRCDVVGVESMNDKSEDEYVKFPPRQTLFKS</sequence>
<dbReference type="GO" id="GO:0006310">
    <property type="term" value="P:DNA recombination"/>
    <property type="evidence" value="ECO:0007669"/>
    <property type="project" value="InterPro"/>
</dbReference>
<feature type="domain" description="Replication protein A OB" evidence="14">
    <location>
        <begin position="395"/>
        <end position="491"/>
    </location>
</feature>
<dbReference type="FunFam" id="2.40.50.140:FF:000090">
    <property type="entry name" value="Replication protein A subunit"/>
    <property type="match status" value="1"/>
</dbReference>
<dbReference type="Pfam" id="PF01336">
    <property type="entry name" value="tRNA_anti-codon"/>
    <property type="match status" value="1"/>
</dbReference>
<dbReference type="AlphaFoldDB" id="A0A6A4T2M1"/>
<dbReference type="GO" id="GO:0008270">
    <property type="term" value="F:zinc ion binding"/>
    <property type="evidence" value="ECO:0007669"/>
    <property type="project" value="UniProtKB-KW"/>
</dbReference>
<evidence type="ECO:0000259" key="11">
    <source>
        <dbReference type="Pfam" id="PF01336"/>
    </source>
</evidence>
<dbReference type="InterPro" id="IPR004365">
    <property type="entry name" value="NA-bd_OB_tRNA"/>
</dbReference>
<reference evidence="15 16" key="1">
    <citation type="submission" date="2019-06" db="EMBL/GenBank/DDBJ databases">
        <title>Draft genomes of female and male turbot (Scophthalmus maximus).</title>
        <authorList>
            <person name="Xu H."/>
            <person name="Xu X.-W."/>
            <person name="Shao C."/>
            <person name="Chen S."/>
        </authorList>
    </citation>
    <scope>NUCLEOTIDE SEQUENCE [LARGE SCALE GENOMIC DNA]</scope>
    <source>
        <strain evidence="15">Ysfricsl-2016a</strain>
        <tissue evidence="15">Blood</tissue>
    </source>
</reference>
<dbReference type="FunFam" id="2.40.50.140:FF:000041">
    <property type="entry name" value="Replication protein A subunit"/>
    <property type="match status" value="1"/>
</dbReference>
<dbReference type="GO" id="GO:0003677">
    <property type="term" value="F:DNA binding"/>
    <property type="evidence" value="ECO:0007669"/>
    <property type="project" value="UniProtKB-KW"/>
</dbReference>
<evidence type="ECO:0000313" key="15">
    <source>
        <dbReference type="EMBL" id="KAF0038588.1"/>
    </source>
</evidence>
<feature type="region of interest" description="Disordered" evidence="10">
    <location>
        <begin position="106"/>
        <end position="142"/>
    </location>
</feature>
<dbReference type="InterPro" id="IPR013955">
    <property type="entry name" value="Rep_factor-A_C"/>
</dbReference>
<dbReference type="Proteomes" id="UP000438429">
    <property type="component" value="Unassembled WGS sequence"/>
</dbReference>
<evidence type="ECO:0000259" key="14">
    <source>
        <dbReference type="Pfam" id="PF16900"/>
    </source>
</evidence>
<dbReference type="EMBL" id="VEVO01000008">
    <property type="protein sequence ID" value="KAF0038588.1"/>
    <property type="molecule type" value="Genomic_DNA"/>
</dbReference>
<dbReference type="InterPro" id="IPR031657">
    <property type="entry name" value="REPA_OB_2"/>
</dbReference>
<evidence type="ECO:0000256" key="10">
    <source>
        <dbReference type="SAM" id="MobiDB-lite"/>
    </source>
</evidence>
<evidence type="ECO:0000259" key="12">
    <source>
        <dbReference type="Pfam" id="PF04057"/>
    </source>
</evidence>
<evidence type="ECO:0000256" key="3">
    <source>
        <dbReference type="ARBA" id="ARBA00022705"/>
    </source>
</evidence>
<keyword evidence="8 9" id="KW-0539">Nucleus</keyword>
<dbReference type="CDD" id="cd04476">
    <property type="entry name" value="RPA1_DBD_C"/>
    <property type="match status" value="1"/>
</dbReference>
<evidence type="ECO:0000256" key="9">
    <source>
        <dbReference type="RuleBase" id="RU364130"/>
    </source>
</evidence>
<dbReference type="CDD" id="cd04475">
    <property type="entry name" value="RPA1_DBD_B"/>
    <property type="match status" value="1"/>
</dbReference>
<organism evidence="15 16">
    <name type="scientific">Scophthalmus maximus</name>
    <name type="common">Turbot</name>
    <name type="synonym">Psetta maxima</name>
    <dbReference type="NCBI Taxonomy" id="52904"/>
    <lineage>
        <taxon>Eukaryota</taxon>
        <taxon>Metazoa</taxon>
        <taxon>Chordata</taxon>
        <taxon>Craniata</taxon>
        <taxon>Vertebrata</taxon>
        <taxon>Euteleostomi</taxon>
        <taxon>Actinopterygii</taxon>
        <taxon>Neopterygii</taxon>
        <taxon>Teleostei</taxon>
        <taxon>Neoteleostei</taxon>
        <taxon>Acanthomorphata</taxon>
        <taxon>Carangaria</taxon>
        <taxon>Pleuronectiformes</taxon>
        <taxon>Pleuronectoidei</taxon>
        <taxon>Scophthalmidae</taxon>
        <taxon>Scophthalmus</taxon>
    </lineage>
</organism>
<dbReference type="InterPro" id="IPR007199">
    <property type="entry name" value="Rep_factor-A_N"/>
</dbReference>
<proteinExistence type="inferred from homology"/>
<dbReference type="Pfam" id="PF04057">
    <property type="entry name" value="Rep-A_N"/>
    <property type="match status" value="1"/>
</dbReference>
<comment type="function">
    <text evidence="9">As part of the heterotrimeric replication protein A complex (RPA/RP-A), binds and stabilizes single-stranded DNA intermediates, that form during DNA replication or upon DNA stress. It prevents their reannealing and in parallel, recruits and activates different proteins and complexes involved in DNA metabolism. Thereby, it plays an essential role both in DNA replication and the cellular response to DNA damage.</text>
</comment>
<feature type="domain" description="Replication factor A C-terminal" evidence="13">
    <location>
        <begin position="549"/>
        <end position="675"/>
    </location>
</feature>
<evidence type="ECO:0000313" key="16">
    <source>
        <dbReference type="Proteomes" id="UP000438429"/>
    </source>
</evidence>
<feature type="domain" description="OB" evidence="11">
    <location>
        <begin position="287"/>
        <end position="369"/>
    </location>
</feature>
<evidence type="ECO:0000259" key="13">
    <source>
        <dbReference type="Pfam" id="PF08646"/>
    </source>
</evidence>